<dbReference type="SMART" id="SM01349">
    <property type="entry name" value="TOG"/>
    <property type="match status" value="1"/>
</dbReference>
<feature type="compositionally biased region" description="Polar residues" evidence="1">
    <location>
        <begin position="583"/>
        <end position="599"/>
    </location>
</feature>
<organism evidence="3 4">
    <name type="scientific">Cynara cardunculus var. scolymus</name>
    <name type="common">Globe artichoke</name>
    <name type="synonym">Cynara scolymus</name>
    <dbReference type="NCBI Taxonomy" id="59895"/>
    <lineage>
        <taxon>Eukaryota</taxon>
        <taxon>Viridiplantae</taxon>
        <taxon>Streptophyta</taxon>
        <taxon>Embryophyta</taxon>
        <taxon>Tracheophyta</taxon>
        <taxon>Spermatophyta</taxon>
        <taxon>Magnoliopsida</taxon>
        <taxon>eudicotyledons</taxon>
        <taxon>Gunneridae</taxon>
        <taxon>Pentapetalae</taxon>
        <taxon>asterids</taxon>
        <taxon>campanulids</taxon>
        <taxon>Asterales</taxon>
        <taxon>Asteraceae</taxon>
        <taxon>Carduoideae</taxon>
        <taxon>Cardueae</taxon>
        <taxon>Carduinae</taxon>
        <taxon>Cynara</taxon>
    </lineage>
</organism>
<dbReference type="Gramene" id="KVH76411">
    <property type="protein sequence ID" value="KVH76411"/>
    <property type="gene ID" value="Ccrd_025538"/>
</dbReference>
<dbReference type="PANTHER" id="PTHR31355">
    <property type="entry name" value="MICROTUBULE-ASSOCIATED PROTEIN TORTIFOLIA1"/>
    <property type="match status" value="1"/>
</dbReference>
<dbReference type="SUPFAM" id="SSF48371">
    <property type="entry name" value="ARM repeat"/>
    <property type="match status" value="1"/>
</dbReference>
<evidence type="ECO:0000259" key="2">
    <source>
        <dbReference type="SMART" id="SM01349"/>
    </source>
</evidence>
<proteinExistence type="predicted"/>
<evidence type="ECO:0000313" key="3">
    <source>
        <dbReference type="EMBL" id="KVH76411.1"/>
    </source>
</evidence>
<feature type="region of interest" description="Disordered" evidence="1">
    <location>
        <begin position="457"/>
        <end position="501"/>
    </location>
</feature>
<feature type="region of interest" description="Disordered" evidence="1">
    <location>
        <begin position="647"/>
        <end position="686"/>
    </location>
</feature>
<dbReference type="STRING" id="59895.A0A103WPY5"/>
<feature type="compositionally biased region" description="Basic and acidic residues" evidence="1">
    <location>
        <begin position="566"/>
        <end position="576"/>
    </location>
</feature>
<name>A0A103WPY5_CYNCS</name>
<gene>
    <name evidence="3" type="ORF">Ccrd_025538</name>
</gene>
<dbReference type="Pfam" id="PF24713">
    <property type="entry name" value="TOR1L1_C"/>
    <property type="match status" value="1"/>
</dbReference>
<sequence>MHAPLKSKGMASRVNNQHVIFELKQRVVLALNKIADRDTYEIGVEELGKTIESLTPDGVSPFLSCILDTDSEQKIAVRKECIRLMGMLATFHQDLIGPYLGKMVASIVKRLKDPDSVVREACIETMGVLASKASTADNEPEGSFVLLVRPLFEALGEQNKHVQCGSALCLSRVIDHTHAPPLSILQRMLTRTIKMLKNPHFMAKPAMIELNRSFIQAGGASTQSMLTAAITGIQEALKNSDWRTRKAASEALAEIASSNGLYSGSLKSSCIRSLEMCRFDKVKPVRDTVLHALQLWRSLVGTEASELSEAGSSIKGLVVTGRLAGDFSDIPNTTESTLKTKIHHESVRKRVPPSVRKTGRSYVESPQHSKANDWHIEVSVPKTCNIYTHDEESEGSSVTKTFERTRSDITSTQDIGYEYVPMDDKQEFSSASNIDTGKFGTNLPPVTGDSHAKSELVKSKGVNQHQAEEEISTEEQRYFSKSQDRRSLDSTITESSSETMHGQRACCMQTAKEMAFIREKLLEIETKQSSLLDLLQVFATRTMDSLSMIQLKVLTLEDVVDQISEDMSHGGRRSESTAKFLKKSSTTASPRLSTCTPRSSVDIRSRQSPLQPMRKSDTWEDSTSSRSKAGSGVVDSWMDPMVKVSRNPAGKDMQKNSSGLGNHRGLNRNGGAGFAPTSFSSSRHNNSEVESKLIKGYLSKGDLDSAYVEALNSGDELVLVDLLDKTGPVLESLSNRTANDILTTLASFLTEQQFMTSTIPWLQQAVELSSGHGPNQFVLTAKARRQLLGAIQEAVNMEFPNAMERRSVAQLVSRLHQVWGKQSTHATYILQKLLLRWLLVVTWSAYEVEDLLIRS</sequence>
<feature type="domain" description="TOG" evidence="2">
    <location>
        <begin position="45"/>
        <end position="288"/>
    </location>
</feature>
<evidence type="ECO:0000256" key="1">
    <source>
        <dbReference type="SAM" id="MobiDB-lite"/>
    </source>
</evidence>
<dbReference type="Pfam" id="PF24714">
    <property type="entry name" value="TOR1L1_N"/>
    <property type="match status" value="1"/>
</dbReference>
<dbReference type="Gene3D" id="1.25.10.10">
    <property type="entry name" value="Leucine-rich Repeat Variant"/>
    <property type="match status" value="2"/>
</dbReference>
<dbReference type="InterPro" id="IPR034085">
    <property type="entry name" value="TOG"/>
</dbReference>
<dbReference type="AlphaFoldDB" id="A0A103WPY5"/>
<evidence type="ECO:0000313" key="4">
    <source>
        <dbReference type="Proteomes" id="UP000243975"/>
    </source>
</evidence>
<feature type="compositionally biased region" description="Basic and acidic residues" evidence="1">
    <location>
        <begin position="474"/>
        <end position="488"/>
    </location>
</feature>
<protein>
    <submittedName>
        <fullName evidence="3">Armadillo-like helical</fullName>
    </submittedName>
</protein>
<dbReference type="InterPro" id="IPR016024">
    <property type="entry name" value="ARM-type_fold"/>
</dbReference>
<dbReference type="EMBL" id="LEKV01006509">
    <property type="protein sequence ID" value="KVH76411.1"/>
    <property type="molecule type" value="Genomic_DNA"/>
</dbReference>
<reference evidence="3 4" key="1">
    <citation type="journal article" date="2016" name="Sci. Rep.">
        <title>The genome sequence of the outbreeding globe artichoke constructed de novo incorporating a phase-aware low-pass sequencing strategy of F1 progeny.</title>
        <authorList>
            <person name="Scaglione D."/>
            <person name="Reyes-Chin-Wo S."/>
            <person name="Acquadro A."/>
            <person name="Froenicke L."/>
            <person name="Portis E."/>
            <person name="Beitel C."/>
            <person name="Tirone M."/>
            <person name="Mauro R."/>
            <person name="Lo Monaco A."/>
            <person name="Mauromicale G."/>
            <person name="Faccioli P."/>
            <person name="Cattivelli L."/>
            <person name="Rieseberg L."/>
            <person name="Michelmore R."/>
            <person name="Lanteri S."/>
        </authorList>
    </citation>
    <scope>NUCLEOTIDE SEQUENCE [LARGE SCALE GENOMIC DNA]</scope>
    <source>
        <strain evidence="3">2C</strain>
    </source>
</reference>
<dbReference type="InterPro" id="IPR057600">
    <property type="entry name" value="TORTIFOLIA1/SINE1-2_N"/>
</dbReference>
<dbReference type="InterPro" id="IPR033337">
    <property type="entry name" value="TORTIFOLIA1/SINE1-2"/>
</dbReference>
<dbReference type="GO" id="GO:0008017">
    <property type="term" value="F:microtubule binding"/>
    <property type="evidence" value="ECO:0007669"/>
    <property type="project" value="InterPro"/>
</dbReference>
<dbReference type="OMA" id="GYEYVPM"/>
<keyword evidence="4" id="KW-1185">Reference proteome</keyword>
<feature type="compositionally biased region" description="Polar residues" evidence="1">
    <location>
        <begin position="489"/>
        <end position="500"/>
    </location>
</feature>
<dbReference type="InterPro" id="IPR011989">
    <property type="entry name" value="ARM-like"/>
</dbReference>
<dbReference type="GO" id="GO:0005874">
    <property type="term" value="C:microtubule"/>
    <property type="evidence" value="ECO:0007669"/>
    <property type="project" value="InterPro"/>
</dbReference>
<dbReference type="Proteomes" id="UP000243975">
    <property type="component" value="Unassembled WGS sequence"/>
</dbReference>
<dbReference type="InterPro" id="IPR057599">
    <property type="entry name" value="TORTIFOLIA1/TORL1-2_C"/>
</dbReference>
<comment type="caution">
    <text evidence="3">The sequence shown here is derived from an EMBL/GenBank/DDBJ whole genome shotgun (WGS) entry which is preliminary data.</text>
</comment>
<dbReference type="PANTHER" id="PTHR31355:SF22">
    <property type="entry name" value="TORTIFOLIA1-LIKE PROTEIN 2"/>
    <property type="match status" value="1"/>
</dbReference>
<feature type="region of interest" description="Disordered" evidence="1">
    <location>
        <begin position="566"/>
        <end position="635"/>
    </location>
</feature>
<accession>A0A103WPY5</accession>